<keyword evidence="12" id="KW-1185">Reference proteome</keyword>
<reference evidence="11 12" key="1">
    <citation type="journal article" date="2015" name="Infect. Genet. Evol.">
        <title>Genomic sequences of six botulinum neurotoxin-producing strains representing three clostridial species illustrate the mobility and diversity of botulinum neurotoxin genes.</title>
        <authorList>
            <person name="Smith T.J."/>
            <person name="Hill K.K."/>
            <person name="Xie G."/>
            <person name="Foley B.T."/>
            <person name="Williamson C.H."/>
            <person name="Foster J.T."/>
            <person name="Johnson S.L."/>
            <person name="Chertkov O."/>
            <person name="Teshima H."/>
            <person name="Gibbons H.S."/>
            <person name="Johnsky L.A."/>
            <person name="Karavis M.A."/>
            <person name="Smith L.A."/>
        </authorList>
    </citation>
    <scope>NUCLEOTIDE SEQUENCE [LARGE SCALE GENOMIC DNA]</scope>
    <source>
        <strain evidence="11 12">CDC 2741</strain>
    </source>
</reference>
<name>A0A0C1U1T6_9CLOT</name>
<dbReference type="GO" id="GO:0015937">
    <property type="term" value="P:coenzyme A biosynthetic process"/>
    <property type="evidence" value="ECO:0007669"/>
    <property type="project" value="UniProtKB-UniRule"/>
</dbReference>
<proteinExistence type="inferred from homology"/>
<evidence type="ECO:0000256" key="5">
    <source>
        <dbReference type="ARBA" id="ARBA00022840"/>
    </source>
</evidence>
<dbReference type="Gene3D" id="3.40.50.620">
    <property type="entry name" value="HUPs"/>
    <property type="match status" value="1"/>
</dbReference>
<keyword evidence="7 9" id="KW-0173">Coenzyme A biosynthesis</keyword>
<comment type="similarity">
    <text evidence="9">Belongs to the bacterial CoaD family.</text>
</comment>
<feature type="binding site" evidence="9">
    <location>
        <begin position="91"/>
        <end position="93"/>
    </location>
    <ligand>
        <name>ATP</name>
        <dbReference type="ChEBI" id="CHEBI:30616"/>
    </ligand>
</feature>
<evidence type="ECO:0000313" key="11">
    <source>
        <dbReference type="EMBL" id="KIE45448.1"/>
    </source>
</evidence>
<feature type="binding site" evidence="9">
    <location>
        <position position="9"/>
    </location>
    <ligand>
        <name>substrate</name>
    </ligand>
</feature>
<dbReference type="AlphaFoldDB" id="A0A0C1U1T6"/>
<evidence type="ECO:0000256" key="8">
    <source>
        <dbReference type="ARBA" id="ARBA00029346"/>
    </source>
</evidence>
<keyword evidence="2 9" id="KW-0808">Transferase</keyword>
<evidence type="ECO:0000256" key="7">
    <source>
        <dbReference type="ARBA" id="ARBA00022993"/>
    </source>
</evidence>
<keyword evidence="6 9" id="KW-0460">Magnesium</keyword>
<evidence type="ECO:0000256" key="3">
    <source>
        <dbReference type="ARBA" id="ARBA00022695"/>
    </source>
</evidence>
<evidence type="ECO:0000256" key="4">
    <source>
        <dbReference type="ARBA" id="ARBA00022741"/>
    </source>
</evidence>
<feature type="binding site" evidence="9">
    <location>
        <begin position="123"/>
        <end position="129"/>
    </location>
    <ligand>
        <name>ATP</name>
        <dbReference type="ChEBI" id="CHEBI:30616"/>
    </ligand>
</feature>
<organism evidence="11 12">
    <name type="scientific">Clostridium argentinense CDC 2741</name>
    <dbReference type="NCBI Taxonomy" id="1418104"/>
    <lineage>
        <taxon>Bacteria</taxon>
        <taxon>Bacillati</taxon>
        <taxon>Bacillota</taxon>
        <taxon>Clostridia</taxon>
        <taxon>Eubacteriales</taxon>
        <taxon>Clostridiaceae</taxon>
        <taxon>Clostridium</taxon>
    </lineage>
</organism>
<dbReference type="PANTHER" id="PTHR21342:SF1">
    <property type="entry name" value="PHOSPHOPANTETHEINE ADENYLYLTRANSFERASE"/>
    <property type="match status" value="1"/>
</dbReference>
<comment type="caution">
    <text evidence="11">The sequence shown here is derived from an EMBL/GenBank/DDBJ whole genome shotgun (WGS) entry which is preliminary data.</text>
</comment>
<dbReference type="PRINTS" id="PR01020">
    <property type="entry name" value="LPSBIOSNTHSS"/>
</dbReference>
<dbReference type="NCBIfam" id="TIGR00125">
    <property type="entry name" value="cyt_tran_rel"/>
    <property type="match status" value="1"/>
</dbReference>
<dbReference type="STRING" id="29341.RSJ17_20260"/>
<dbReference type="InterPro" id="IPR001980">
    <property type="entry name" value="PPAT"/>
</dbReference>
<feature type="binding site" evidence="9">
    <location>
        <position position="90"/>
    </location>
    <ligand>
        <name>substrate</name>
    </ligand>
</feature>
<feature type="binding site" evidence="9">
    <location>
        <position position="41"/>
    </location>
    <ligand>
        <name>substrate</name>
    </ligand>
</feature>
<dbReference type="EMBL" id="AYSO01000019">
    <property type="protein sequence ID" value="KIE45448.1"/>
    <property type="molecule type" value="Genomic_DNA"/>
</dbReference>
<dbReference type="GO" id="GO:0005737">
    <property type="term" value="C:cytoplasm"/>
    <property type="evidence" value="ECO:0007669"/>
    <property type="project" value="UniProtKB-SubCell"/>
</dbReference>
<evidence type="ECO:0000313" key="12">
    <source>
        <dbReference type="Proteomes" id="UP000031366"/>
    </source>
</evidence>
<comment type="cofactor">
    <cofactor evidence="9">
        <name>Mg(2+)</name>
        <dbReference type="ChEBI" id="CHEBI:18420"/>
    </cofactor>
</comment>
<keyword evidence="1 9" id="KW-0963">Cytoplasm</keyword>
<keyword evidence="3 9" id="KW-0548">Nucleotidyltransferase</keyword>
<feature type="binding site" evidence="9">
    <location>
        <position position="76"/>
    </location>
    <ligand>
        <name>substrate</name>
    </ligand>
</feature>
<dbReference type="OrthoDB" id="9806661at2"/>
<feature type="site" description="Transition state stabilizer" evidence="9">
    <location>
        <position position="17"/>
    </location>
</feature>
<comment type="function">
    <text evidence="9">Reversibly transfers an adenylyl group from ATP to 4'-phosphopantetheine, yielding dephospho-CoA (dPCoA) and pyrophosphate.</text>
</comment>
<dbReference type="SUPFAM" id="SSF52374">
    <property type="entry name" value="Nucleotidylyl transferase"/>
    <property type="match status" value="1"/>
</dbReference>
<dbReference type="Pfam" id="PF01467">
    <property type="entry name" value="CTP_transf_like"/>
    <property type="match status" value="1"/>
</dbReference>
<gene>
    <name evidence="9 11" type="primary">coaD</name>
    <name evidence="11" type="ORF">U732_2799</name>
</gene>
<evidence type="ECO:0000259" key="10">
    <source>
        <dbReference type="Pfam" id="PF01467"/>
    </source>
</evidence>
<feature type="binding site" evidence="9">
    <location>
        <position position="101"/>
    </location>
    <ligand>
        <name>ATP</name>
        <dbReference type="ChEBI" id="CHEBI:30616"/>
    </ligand>
</feature>
<sequence>MAKAIYAGTFDPFTIGHLNVLIEATSLFDKVIVVIADNPDKNRKINSNIMLQAIQQTVLDLPYSNKIAVLKFHGLIADLANKEDVEYLIRGIRNGIDYEYEENLAKINESFGLKTIYIRAGSLSHVSSSMVMELYRYNKEISSYVPKPVLKAIKLDEA</sequence>
<dbReference type="RefSeq" id="WP_039635426.1">
    <property type="nucleotide sequence ID" value="NZ_AYSO01000019.1"/>
</dbReference>
<feature type="binding site" evidence="9">
    <location>
        <begin position="9"/>
        <end position="10"/>
    </location>
    <ligand>
        <name>ATP</name>
        <dbReference type="ChEBI" id="CHEBI:30616"/>
    </ligand>
</feature>
<accession>A0A0C1U1T6</accession>
<keyword evidence="5 9" id="KW-0067">ATP-binding</keyword>
<evidence type="ECO:0000256" key="6">
    <source>
        <dbReference type="ARBA" id="ARBA00022842"/>
    </source>
</evidence>
<dbReference type="EC" id="2.7.7.3" evidence="9"/>
<dbReference type="Proteomes" id="UP000031366">
    <property type="component" value="Unassembled WGS sequence"/>
</dbReference>
<comment type="subcellular location">
    <subcellularLocation>
        <location evidence="9">Cytoplasm</location>
    </subcellularLocation>
</comment>
<evidence type="ECO:0000256" key="9">
    <source>
        <dbReference type="HAMAP-Rule" id="MF_00151"/>
    </source>
</evidence>
<comment type="pathway">
    <text evidence="9">Cofactor biosynthesis; coenzyme A biosynthesis; CoA from (R)-pantothenate: step 4/5.</text>
</comment>
<dbReference type="HAMAP" id="MF_00151">
    <property type="entry name" value="PPAT_bact"/>
    <property type="match status" value="1"/>
</dbReference>
<evidence type="ECO:0000256" key="2">
    <source>
        <dbReference type="ARBA" id="ARBA00022679"/>
    </source>
</evidence>
<dbReference type="InterPro" id="IPR014729">
    <property type="entry name" value="Rossmann-like_a/b/a_fold"/>
</dbReference>
<feature type="binding site" evidence="9">
    <location>
        <position position="17"/>
    </location>
    <ligand>
        <name>ATP</name>
        <dbReference type="ChEBI" id="CHEBI:30616"/>
    </ligand>
</feature>
<evidence type="ECO:0000256" key="1">
    <source>
        <dbReference type="ARBA" id="ARBA00022490"/>
    </source>
</evidence>
<dbReference type="GO" id="GO:0004595">
    <property type="term" value="F:pantetheine-phosphate adenylyltransferase activity"/>
    <property type="evidence" value="ECO:0007669"/>
    <property type="project" value="UniProtKB-UniRule"/>
</dbReference>
<dbReference type="GO" id="GO:0005524">
    <property type="term" value="F:ATP binding"/>
    <property type="evidence" value="ECO:0007669"/>
    <property type="project" value="UniProtKB-KW"/>
</dbReference>
<comment type="subunit">
    <text evidence="9">Homohexamer.</text>
</comment>
<dbReference type="UniPathway" id="UPA00241">
    <property type="reaction ID" value="UER00355"/>
</dbReference>
<dbReference type="NCBIfam" id="TIGR01510">
    <property type="entry name" value="coaD_prev_kdtB"/>
    <property type="match status" value="1"/>
</dbReference>
<feature type="domain" description="Cytidyltransferase-like" evidence="10">
    <location>
        <begin position="5"/>
        <end position="132"/>
    </location>
</feature>
<keyword evidence="4 9" id="KW-0547">Nucleotide-binding</keyword>
<dbReference type="PANTHER" id="PTHR21342">
    <property type="entry name" value="PHOSPHOPANTETHEINE ADENYLYLTRANSFERASE"/>
    <property type="match status" value="1"/>
</dbReference>
<dbReference type="InterPro" id="IPR004821">
    <property type="entry name" value="Cyt_trans-like"/>
</dbReference>
<protein>
    <recommendedName>
        <fullName evidence="9">Phosphopantetheine adenylyltransferase</fullName>
        <ecNumber evidence="9">2.7.7.3</ecNumber>
    </recommendedName>
    <alternativeName>
        <fullName evidence="9">Dephospho-CoA pyrophosphorylase</fullName>
    </alternativeName>
    <alternativeName>
        <fullName evidence="9">Pantetheine-phosphate adenylyltransferase</fullName>
        <shortName evidence="9">PPAT</shortName>
    </alternativeName>
</protein>
<comment type="catalytic activity">
    <reaction evidence="8 9">
        <text>(R)-4'-phosphopantetheine + ATP + H(+) = 3'-dephospho-CoA + diphosphate</text>
        <dbReference type="Rhea" id="RHEA:19801"/>
        <dbReference type="ChEBI" id="CHEBI:15378"/>
        <dbReference type="ChEBI" id="CHEBI:30616"/>
        <dbReference type="ChEBI" id="CHEBI:33019"/>
        <dbReference type="ChEBI" id="CHEBI:57328"/>
        <dbReference type="ChEBI" id="CHEBI:61723"/>
        <dbReference type="EC" id="2.7.7.3"/>
    </reaction>
</comment>